<dbReference type="GO" id="GO:0071555">
    <property type="term" value="P:cell wall organization"/>
    <property type="evidence" value="ECO:0007669"/>
    <property type="project" value="UniProtKB-KW"/>
</dbReference>
<dbReference type="EnsemblBacteria" id="AAM72457">
    <property type="protein sequence ID" value="AAM72457"/>
    <property type="gene ID" value="CT1225"/>
</dbReference>
<keyword evidence="3" id="KW-0378">Hydrolase</keyword>
<dbReference type="GO" id="GO:0009254">
    <property type="term" value="P:peptidoglycan turnover"/>
    <property type="evidence" value="ECO:0007669"/>
    <property type="project" value="TreeGrafter"/>
</dbReference>
<dbReference type="SMART" id="SM00644">
    <property type="entry name" value="Ami_2"/>
    <property type="match status" value="1"/>
</dbReference>
<name>Q8KD30_CHLTE</name>
<dbReference type="InterPro" id="IPR036505">
    <property type="entry name" value="Amidase/PGRP_sf"/>
</dbReference>
<dbReference type="InterPro" id="IPR051206">
    <property type="entry name" value="NAMLAA_amidase_2"/>
</dbReference>
<dbReference type="GO" id="GO:0009253">
    <property type="term" value="P:peptidoglycan catabolic process"/>
    <property type="evidence" value="ECO:0007669"/>
    <property type="project" value="InterPro"/>
</dbReference>
<keyword evidence="7" id="KW-1185">Reference proteome</keyword>
<dbReference type="GO" id="GO:0008745">
    <property type="term" value="F:N-acetylmuramoyl-L-alanine amidase activity"/>
    <property type="evidence" value="ECO:0007669"/>
    <property type="project" value="UniProtKB-EC"/>
</dbReference>
<dbReference type="KEGG" id="cte:CT1225"/>
<reference evidence="6 7" key="1">
    <citation type="journal article" date="2002" name="Proc. Natl. Acad. Sci. U.S.A.">
        <title>The complete genome sequence of Chlorobium tepidum TLS, a photosynthetic, anaerobic, green-sulfur bacterium.</title>
        <authorList>
            <person name="Eisen J.A."/>
            <person name="Nelson K.E."/>
            <person name="Paulsen I.T."/>
            <person name="Heidelberg J.F."/>
            <person name="Wu M."/>
            <person name="Dodson R.J."/>
            <person name="Deboy R."/>
            <person name="Gwinn M.L."/>
            <person name="Nelson W.C."/>
            <person name="Haft D.H."/>
            <person name="Hickey E.K."/>
            <person name="Peterson J.D."/>
            <person name="Durkin A.S."/>
            <person name="Kolonay J.L."/>
            <person name="Yang F."/>
            <person name="Holt I."/>
            <person name="Umayam L.A."/>
            <person name="Mason T."/>
            <person name="Brenner M."/>
            <person name="Shea T.P."/>
            <person name="Parksey D."/>
            <person name="Nierman W.C."/>
            <person name="Feldblyum T.V."/>
            <person name="Hansen C.L."/>
            <person name="Craven M.B."/>
            <person name="Radune D."/>
            <person name="Vamathevan J."/>
            <person name="Khouri H."/>
            <person name="White O."/>
            <person name="Gruber T.M."/>
            <person name="Ketchum K.A."/>
            <person name="Venter J.C."/>
            <person name="Tettelin H."/>
            <person name="Bryant D.A."/>
            <person name="Fraser C.M."/>
        </authorList>
    </citation>
    <scope>NUCLEOTIDE SEQUENCE [LARGE SCALE GENOMIC DNA]</scope>
    <source>
        <strain evidence="7">ATCC 49652 / DSM 12025 / NBRC 103806 / TLS</strain>
    </source>
</reference>
<dbReference type="HOGENOM" id="CLU_1076445_0_0_10"/>
<dbReference type="Gene3D" id="3.40.80.10">
    <property type="entry name" value="Peptidoglycan recognition protein-like"/>
    <property type="match status" value="1"/>
</dbReference>
<comment type="catalytic activity">
    <reaction evidence="1">
        <text>Hydrolyzes the link between N-acetylmuramoyl residues and L-amino acid residues in certain cell-wall glycopeptides.</text>
        <dbReference type="EC" id="3.5.1.28"/>
    </reaction>
</comment>
<evidence type="ECO:0000256" key="1">
    <source>
        <dbReference type="ARBA" id="ARBA00001561"/>
    </source>
</evidence>
<dbReference type="Pfam" id="PF01510">
    <property type="entry name" value="Amidase_2"/>
    <property type="match status" value="1"/>
</dbReference>
<evidence type="ECO:0000256" key="2">
    <source>
        <dbReference type="ARBA" id="ARBA00011901"/>
    </source>
</evidence>
<sequence length="258" mass="29114">MTKDEKQKLYTVRWYVRERWADANSQRDVLELLTELLDPESAPDVRPSVSAGGQHLLWCPFAETDFAPAVSRGSYATGYPKGAVVHFTAGRRNGLKPAMKYQTEQGYLYFVIDKDGNIGQNFPLDSWGYHAGKSSYPGLNGTVSDELVGIEIECAGLLTKEGSTYKTWYQTAVAEEEVRYIKTKTDNQQAGYYEKYTQEQEEALTRLLLWLHKNNPDVFSLDFVVGHDEVSPGRKNDPGGSLSMSMPKYREFLKQQAG</sequence>
<organism evidence="6 7">
    <name type="scientific">Chlorobaculum tepidum (strain ATCC 49652 / DSM 12025 / NBRC 103806 / TLS)</name>
    <name type="common">Chlorobium tepidum</name>
    <dbReference type="NCBI Taxonomy" id="194439"/>
    <lineage>
        <taxon>Bacteria</taxon>
        <taxon>Pseudomonadati</taxon>
        <taxon>Chlorobiota</taxon>
        <taxon>Chlorobiia</taxon>
        <taxon>Chlorobiales</taxon>
        <taxon>Chlorobiaceae</taxon>
        <taxon>Chlorobaculum</taxon>
    </lineage>
</organism>
<keyword evidence="4" id="KW-0961">Cell wall biogenesis/degradation</keyword>
<dbReference type="OrthoDB" id="2546654at2"/>
<dbReference type="PANTHER" id="PTHR30417">
    <property type="entry name" value="N-ACETYLMURAMOYL-L-ALANINE AMIDASE AMID"/>
    <property type="match status" value="1"/>
</dbReference>
<dbReference type="AlphaFoldDB" id="Q8KD30"/>
<dbReference type="RefSeq" id="WP_010932896.1">
    <property type="nucleotide sequence ID" value="NC_002932.3"/>
</dbReference>
<proteinExistence type="predicted"/>
<protein>
    <recommendedName>
        <fullName evidence="2">N-acetylmuramoyl-L-alanine amidase</fullName>
        <ecNumber evidence="2">3.5.1.28</ecNumber>
    </recommendedName>
</protein>
<dbReference type="eggNOG" id="COG3023">
    <property type="taxonomic scope" value="Bacteria"/>
</dbReference>
<feature type="domain" description="N-acetylmuramoyl-L-alanine amidase" evidence="5">
    <location>
        <begin position="70"/>
        <end position="239"/>
    </location>
</feature>
<dbReference type="STRING" id="194439.CT1225"/>
<evidence type="ECO:0000313" key="6">
    <source>
        <dbReference type="EMBL" id="AAM72457.1"/>
    </source>
</evidence>
<evidence type="ECO:0000259" key="5">
    <source>
        <dbReference type="SMART" id="SM00644"/>
    </source>
</evidence>
<evidence type="ECO:0000313" key="7">
    <source>
        <dbReference type="Proteomes" id="UP000001007"/>
    </source>
</evidence>
<dbReference type="EC" id="3.5.1.28" evidence="2"/>
<dbReference type="Proteomes" id="UP000001007">
    <property type="component" value="Chromosome"/>
</dbReference>
<dbReference type="InterPro" id="IPR002502">
    <property type="entry name" value="Amidase_domain"/>
</dbReference>
<accession>Q8KD30</accession>
<gene>
    <name evidence="6" type="ordered locus">CT1225</name>
</gene>
<dbReference type="PANTHER" id="PTHR30417:SF1">
    <property type="entry name" value="N-ACETYLMURAMOYL-L-ALANINE AMIDASE AMID"/>
    <property type="match status" value="1"/>
</dbReference>
<evidence type="ECO:0000256" key="4">
    <source>
        <dbReference type="ARBA" id="ARBA00023316"/>
    </source>
</evidence>
<evidence type="ECO:0000256" key="3">
    <source>
        <dbReference type="ARBA" id="ARBA00022801"/>
    </source>
</evidence>
<dbReference type="EMBL" id="AE006470">
    <property type="protein sequence ID" value="AAM72457.1"/>
    <property type="molecule type" value="Genomic_DNA"/>
</dbReference>
<dbReference type="SUPFAM" id="SSF55846">
    <property type="entry name" value="N-acetylmuramoyl-L-alanine amidase-like"/>
    <property type="match status" value="1"/>
</dbReference>